<dbReference type="InterPro" id="IPR036388">
    <property type="entry name" value="WH-like_DNA-bd_sf"/>
</dbReference>
<evidence type="ECO:0000313" key="2">
    <source>
        <dbReference type="EMBL" id="GIH17577.1"/>
    </source>
</evidence>
<accession>A0A8J3VSQ3</accession>
<evidence type="ECO:0000259" key="1">
    <source>
        <dbReference type="SMART" id="SM00418"/>
    </source>
</evidence>
<protein>
    <submittedName>
        <fullName evidence="2">ArsR family transcriptional regulator</fullName>
    </submittedName>
</protein>
<dbReference type="SMART" id="SM00418">
    <property type="entry name" value="HTH_ARSR"/>
    <property type="match status" value="1"/>
</dbReference>
<comment type="caution">
    <text evidence="2">The sequence shown here is derived from an EMBL/GenBank/DDBJ whole genome shotgun (WGS) entry which is preliminary data.</text>
</comment>
<dbReference type="InterPro" id="IPR001845">
    <property type="entry name" value="HTH_ArsR_DNA-bd_dom"/>
</dbReference>
<keyword evidence="3" id="KW-1185">Reference proteome</keyword>
<dbReference type="SUPFAM" id="SSF46785">
    <property type="entry name" value="Winged helix' DNA-binding domain"/>
    <property type="match status" value="1"/>
</dbReference>
<reference evidence="2" key="1">
    <citation type="submission" date="2021-01" db="EMBL/GenBank/DDBJ databases">
        <title>Whole genome shotgun sequence of Rugosimonospora africana NBRC 104875.</title>
        <authorList>
            <person name="Komaki H."/>
            <person name="Tamura T."/>
        </authorList>
    </citation>
    <scope>NUCLEOTIDE SEQUENCE</scope>
    <source>
        <strain evidence="2">NBRC 104875</strain>
    </source>
</reference>
<dbReference type="Proteomes" id="UP000642748">
    <property type="component" value="Unassembled WGS sequence"/>
</dbReference>
<dbReference type="Gene3D" id="1.10.10.10">
    <property type="entry name" value="Winged helix-like DNA-binding domain superfamily/Winged helix DNA-binding domain"/>
    <property type="match status" value="1"/>
</dbReference>
<sequence length="173" mass="19431">MAFDKQRRPATEREARALASSLRLRILRLCLDRPLTNKEIAARLDLNPATTLHHVRTLVATGFLAAGPERRGARGAREVPYMATGKSWTLDVRDSGVEGGSEAMIEAFLDEVRLVDEADRQLSRLGLRLDKKDIEELRERVADLLNEYASRPLDPEGEPYSAFVALYPDTSRE</sequence>
<name>A0A8J3VSQ3_9ACTN</name>
<dbReference type="AlphaFoldDB" id="A0A8J3VSQ3"/>
<dbReference type="GO" id="GO:0003700">
    <property type="term" value="F:DNA-binding transcription factor activity"/>
    <property type="evidence" value="ECO:0007669"/>
    <property type="project" value="InterPro"/>
</dbReference>
<dbReference type="RefSeq" id="WP_203921136.1">
    <property type="nucleotide sequence ID" value="NZ_BONZ01000056.1"/>
</dbReference>
<proteinExistence type="predicted"/>
<organism evidence="2 3">
    <name type="scientific">Rugosimonospora africana</name>
    <dbReference type="NCBI Taxonomy" id="556532"/>
    <lineage>
        <taxon>Bacteria</taxon>
        <taxon>Bacillati</taxon>
        <taxon>Actinomycetota</taxon>
        <taxon>Actinomycetes</taxon>
        <taxon>Micromonosporales</taxon>
        <taxon>Micromonosporaceae</taxon>
        <taxon>Rugosimonospora</taxon>
    </lineage>
</organism>
<feature type="domain" description="HTH arsR-type" evidence="1">
    <location>
        <begin position="13"/>
        <end position="106"/>
    </location>
</feature>
<evidence type="ECO:0000313" key="3">
    <source>
        <dbReference type="Proteomes" id="UP000642748"/>
    </source>
</evidence>
<dbReference type="InterPro" id="IPR036390">
    <property type="entry name" value="WH_DNA-bd_sf"/>
</dbReference>
<dbReference type="Pfam" id="PF12840">
    <property type="entry name" value="HTH_20"/>
    <property type="match status" value="1"/>
</dbReference>
<gene>
    <name evidence="2" type="ORF">Raf01_57490</name>
</gene>
<dbReference type="EMBL" id="BONZ01000056">
    <property type="protein sequence ID" value="GIH17577.1"/>
    <property type="molecule type" value="Genomic_DNA"/>
</dbReference>